<name>A0A964UVZ4_9ACTN</name>
<comment type="caution">
    <text evidence="5">The sequence shown here is derived from an EMBL/GenBank/DDBJ whole genome shotgun (WGS) entry which is preliminary data.</text>
</comment>
<dbReference type="Gene3D" id="1.10.10.60">
    <property type="entry name" value="Homeodomain-like"/>
    <property type="match status" value="1"/>
</dbReference>
<evidence type="ECO:0000256" key="1">
    <source>
        <dbReference type="ARBA" id="ARBA00023015"/>
    </source>
</evidence>
<dbReference type="SMART" id="SM00342">
    <property type="entry name" value="HTH_ARAC"/>
    <property type="match status" value="1"/>
</dbReference>
<feature type="domain" description="HTH araC/xylS-type" evidence="4">
    <location>
        <begin position="144"/>
        <end position="240"/>
    </location>
</feature>
<dbReference type="InterPro" id="IPR018062">
    <property type="entry name" value="HTH_AraC-typ_CS"/>
</dbReference>
<evidence type="ECO:0000313" key="6">
    <source>
        <dbReference type="Proteomes" id="UP000598297"/>
    </source>
</evidence>
<accession>A0A964UVZ4</accession>
<dbReference type="GO" id="GO:0003700">
    <property type="term" value="F:DNA-binding transcription factor activity"/>
    <property type="evidence" value="ECO:0007669"/>
    <property type="project" value="InterPro"/>
</dbReference>
<proteinExistence type="predicted"/>
<reference evidence="5" key="1">
    <citation type="submission" date="2020-01" db="EMBL/GenBank/DDBJ databases">
        <title>Whole-genome analyses of novel actinobacteria.</title>
        <authorList>
            <person name="Sahin N."/>
        </authorList>
    </citation>
    <scope>NUCLEOTIDE SEQUENCE</scope>
    <source>
        <strain evidence="5">YC537</strain>
    </source>
</reference>
<dbReference type="InterPro" id="IPR018060">
    <property type="entry name" value="HTH_AraC"/>
</dbReference>
<organism evidence="5 6">
    <name type="scientific">Streptomyces boluensis</name>
    <dbReference type="NCBI Taxonomy" id="1775135"/>
    <lineage>
        <taxon>Bacteria</taxon>
        <taxon>Bacillati</taxon>
        <taxon>Actinomycetota</taxon>
        <taxon>Actinomycetes</taxon>
        <taxon>Kitasatosporales</taxon>
        <taxon>Streptomycetaceae</taxon>
        <taxon>Streptomyces</taxon>
    </lineage>
</organism>
<keyword evidence="6" id="KW-1185">Reference proteome</keyword>
<dbReference type="EMBL" id="JAAAHS010000493">
    <property type="protein sequence ID" value="NBE56448.1"/>
    <property type="molecule type" value="Genomic_DNA"/>
</dbReference>
<protein>
    <submittedName>
        <fullName evidence="5">Helix-turn-helix domain-containing protein</fullName>
    </submittedName>
</protein>
<dbReference type="OrthoDB" id="4549023at2"/>
<dbReference type="Pfam" id="PF12833">
    <property type="entry name" value="HTH_18"/>
    <property type="match status" value="1"/>
</dbReference>
<keyword evidence="1" id="KW-0805">Transcription regulation</keyword>
<evidence type="ECO:0000256" key="2">
    <source>
        <dbReference type="ARBA" id="ARBA00023125"/>
    </source>
</evidence>
<gene>
    <name evidence="5" type="ORF">GUY60_34455</name>
</gene>
<dbReference type="GO" id="GO:0043565">
    <property type="term" value="F:sequence-specific DNA binding"/>
    <property type="evidence" value="ECO:0007669"/>
    <property type="project" value="InterPro"/>
</dbReference>
<dbReference type="PROSITE" id="PS01124">
    <property type="entry name" value="HTH_ARAC_FAMILY_2"/>
    <property type="match status" value="1"/>
</dbReference>
<evidence type="ECO:0000313" key="5">
    <source>
        <dbReference type="EMBL" id="NBE56448.1"/>
    </source>
</evidence>
<sequence>MLDPSRTWTLEQNDRRRLFAAGPRATLFAESEAFTVGRHRHPAWKVVLPATGHAILTQDGHPPLTAPGLLVPPQLTHACTTTSAYAALFIDPWSLTGAGRGPVRLELPAVRRLLAALGPLGQPDLTAAHTELLALTGRPVPILDARVAHALRELTRPAPLTELATEVGLSPPRLRTLVREQIGIPLARLRQWSRLREAIATFPGTTLATAAATADFTDQPHLTRTTHTMLGRTPGSLRHM</sequence>
<evidence type="ECO:0000259" key="4">
    <source>
        <dbReference type="PROSITE" id="PS01124"/>
    </source>
</evidence>
<keyword evidence="2" id="KW-0238">DNA-binding</keyword>
<dbReference type="AlphaFoldDB" id="A0A964UVZ4"/>
<dbReference type="Proteomes" id="UP000598297">
    <property type="component" value="Unassembled WGS sequence"/>
</dbReference>
<dbReference type="PROSITE" id="PS00041">
    <property type="entry name" value="HTH_ARAC_FAMILY_1"/>
    <property type="match status" value="1"/>
</dbReference>
<keyword evidence="3" id="KW-0804">Transcription</keyword>
<dbReference type="RefSeq" id="WP_161705132.1">
    <property type="nucleotide sequence ID" value="NZ_JAAAHS010000493.1"/>
</dbReference>
<evidence type="ECO:0000256" key="3">
    <source>
        <dbReference type="ARBA" id="ARBA00023163"/>
    </source>
</evidence>